<gene>
    <name evidence="2" type="ORF">KUF71_001938</name>
</gene>
<keyword evidence="3" id="KW-1185">Reference proteome</keyword>
<evidence type="ECO:0000313" key="2">
    <source>
        <dbReference type="EMBL" id="KAK3923530.1"/>
    </source>
</evidence>
<organism evidence="2 3">
    <name type="scientific">Frankliniella fusca</name>
    <dbReference type="NCBI Taxonomy" id="407009"/>
    <lineage>
        <taxon>Eukaryota</taxon>
        <taxon>Metazoa</taxon>
        <taxon>Ecdysozoa</taxon>
        <taxon>Arthropoda</taxon>
        <taxon>Hexapoda</taxon>
        <taxon>Insecta</taxon>
        <taxon>Pterygota</taxon>
        <taxon>Neoptera</taxon>
        <taxon>Paraneoptera</taxon>
        <taxon>Thysanoptera</taxon>
        <taxon>Terebrantia</taxon>
        <taxon>Thripoidea</taxon>
        <taxon>Thripidae</taxon>
        <taxon>Frankliniella</taxon>
    </lineage>
</organism>
<proteinExistence type="predicted"/>
<evidence type="ECO:0000313" key="3">
    <source>
        <dbReference type="Proteomes" id="UP001219518"/>
    </source>
</evidence>
<feature type="compositionally biased region" description="Basic and acidic residues" evidence="1">
    <location>
        <begin position="207"/>
        <end position="249"/>
    </location>
</feature>
<protein>
    <submittedName>
        <fullName evidence="2">Beta-glucuronidase</fullName>
    </submittedName>
</protein>
<accession>A0AAE1HLG6</accession>
<evidence type="ECO:0000256" key="1">
    <source>
        <dbReference type="SAM" id="MobiDB-lite"/>
    </source>
</evidence>
<feature type="region of interest" description="Disordered" evidence="1">
    <location>
        <begin position="206"/>
        <end position="272"/>
    </location>
</feature>
<dbReference type="EMBL" id="JAHWGI010001147">
    <property type="protein sequence ID" value="KAK3923530.1"/>
    <property type="molecule type" value="Genomic_DNA"/>
</dbReference>
<feature type="compositionally biased region" description="Basic and acidic residues" evidence="1">
    <location>
        <begin position="146"/>
        <end position="167"/>
    </location>
</feature>
<dbReference type="AlphaFoldDB" id="A0AAE1HLG6"/>
<name>A0AAE1HLG6_9NEOP</name>
<feature type="region of interest" description="Disordered" evidence="1">
    <location>
        <begin position="144"/>
        <end position="168"/>
    </location>
</feature>
<dbReference type="Proteomes" id="UP001219518">
    <property type="component" value="Unassembled WGS sequence"/>
</dbReference>
<sequence length="329" mass="36109">MVDANMTTPMAITYSSAYGECVPLTSVPAAYATTAELPDISLRTYGARRGCHSFLRRNGSTHVEGEDDDERLPGSLAEEDVLEGAAGHRGRRAAAALLVRLQLQLQGARHLPELGGHGLLAGAAQPGERAPRLLAPAALQQPVRRLGHEEEEREEDQGHGARGERQRQVAHVWAHHVLHEDAAVQHGLQQRAQRAAHLRVGDLAQVDGRDGEGHADAEAAEDARQVEQRRRLAHDEQPPGDDEGHRGGEQGDAPAQAAHQPARRQRRDDVADERISQKVSLVEAFSEDNTFFAQSGQNGPCFAALAFNLSYRHLILSFRYFKYRRKMSA</sequence>
<comment type="caution">
    <text evidence="2">The sequence shown here is derived from an EMBL/GenBank/DDBJ whole genome shotgun (WGS) entry which is preliminary data.</text>
</comment>
<reference evidence="2" key="1">
    <citation type="submission" date="2021-07" db="EMBL/GenBank/DDBJ databases">
        <authorList>
            <person name="Catto M.A."/>
            <person name="Jacobson A."/>
            <person name="Kennedy G."/>
            <person name="Labadie P."/>
            <person name="Hunt B.G."/>
            <person name="Srinivasan R."/>
        </authorList>
    </citation>
    <scope>NUCLEOTIDE SEQUENCE</scope>
    <source>
        <strain evidence="2">PL_HMW_Pooled</strain>
        <tissue evidence="2">Head</tissue>
    </source>
</reference>
<reference evidence="2" key="2">
    <citation type="journal article" date="2023" name="BMC Genomics">
        <title>Pest status, molecular evolution, and epigenetic factors derived from the genome assembly of Frankliniella fusca, a thysanopteran phytovirus vector.</title>
        <authorList>
            <person name="Catto M.A."/>
            <person name="Labadie P.E."/>
            <person name="Jacobson A.L."/>
            <person name="Kennedy G.G."/>
            <person name="Srinivasan R."/>
            <person name="Hunt B.G."/>
        </authorList>
    </citation>
    <scope>NUCLEOTIDE SEQUENCE</scope>
    <source>
        <strain evidence="2">PL_HMW_Pooled</strain>
    </source>
</reference>